<proteinExistence type="predicted"/>
<reference evidence="2 3" key="1">
    <citation type="submission" date="2020-08" db="EMBL/GenBank/DDBJ databases">
        <title>Genomic Encyclopedia of Type Strains, Phase III (KMG-III): the genomes of soil and plant-associated and newly described type strains.</title>
        <authorList>
            <person name="Whitman W."/>
        </authorList>
    </citation>
    <scope>NUCLEOTIDE SEQUENCE [LARGE SCALE GENOMIC DNA]</scope>
    <source>
        <strain evidence="2 3">CECT 3313</strain>
    </source>
</reference>
<sequence length="176" mass="19009">MTLPTGCDNRKLAMAQALQEGTVMLPEAMTTLAASGAGALVAAMATDVWQGARGGAVRLYRRWNGDRNATLEAQLDQHALLVRQADDPDRARQLLSGQWQLLFAQLLSEHPDAEADLRALVETIRRELPESGKQWVQTNIARDQGTVYGVQGGNVIHHHQGLPAAPGSAGEDGRQQ</sequence>
<dbReference type="AlphaFoldDB" id="A0A7W9PS40"/>
<accession>A0A7W9PS40</accession>
<organism evidence="2 3">
    <name type="scientific">Streptomyces echinatus</name>
    <dbReference type="NCBI Taxonomy" id="67293"/>
    <lineage>
        <taxon>Bacteria</taxon>
        <taxon>Bacillati</taxon>
        <taxon>Actinomycetota</taxon>
        <taxon>Actinomycetes</taxon>
        <taxon>Kitasatosporales</taxon>
        <taxon>Streptomycetaceae</taxon>
        <taxon>Streptomyces</taxon>
    </lineage>
</organism>
<feature type="region of interest" description="Disordered" evidence="1">
    <location>
        <begin position="157"/>
        <end position="176"/>
    </location>
</feature>
<dbReference type="RefSeq" id="WP_184963510.1">
    <property type="nucleotide sequence ID" value="NZ_BAAAWF010000052.1"/>
</dbReference>
<gene>
    <name evidence="2" type="ORF">FHS34_002120</name>
</gene>
<evidence type="ECO:0000313" key="3">
    <source>
        <dbReference type="Proteomes" id="UP000585836"/>
    </source>
</evidence>
<keyword evidence="3" id="KW-1185">Reference proteome</keyword>
<evidence type="ECO:0000313" key="2">
    <source>
        <dbReference type="EMBL" id="MBB5926664.1"/>
    </source>
</evidence>
<dbReference type="EMBL" id="JACHJK010000003">
    <property type="protein sequence ID" value="MBB5926664.1"/>
    <property type="molecule type" value="Genomic_DNA"/>
</dbReference>
<protein>
    <submittedName>
        <fullName evidence="2">Uncharacterized protein</fullName>
    </submittedName>
</protein>
<evidence type="ECO:0000256" key="1">
    <source>
        <dbReference type="SAM" id="MobiDB-lite"/>
    </source>
</evidence>
<dbReference type="Proteomes" id="UP000585836">
    <property type="component" value="Unassembled WGS sequence"/>
</dbReference>
<name>A0A7W9PS40_9ACTN</name>
<comment type="caution">
    <text evidence="2">The sequence shown here is derived from an EMBL/GenBank/DDBJ whole genome shotgun (WGS) entry which is preliminary data.</text>
</comment>